<dbReference type="Proteomes" id="UP000247702">
    <property type="component" value="Unassembled WGS sequence"/>
</dbReference>
<name>A0A2Z6QTT0_9GLOM</name>
<evidence type="ECO:0000313" key="2">
    <source>
        <dbReference type="Proteomes" id="UP000247702"/>
    </source>
</evidence>
<protein>
    <recommendedName>
        <fullName evidence="3">BAH domain-containing protein</fullName>
    </recommendedName>
</protein>
<organism evidence="1 2">
    <name type="scientific">Rhizophagus clarus</name>
    <dbReference type="NCBI Taxonomy" id="94130"/>
    <lineage>
        <taxon>Eukaryota</taxon>
        <taxon>Fungi</taxon>
        <taxon>Fungi incertae sedis</taxon>
        <taxon>Mucoromycota</taxon>
        <taxon>Glomeromycotina</taxon>
        <taxon>Glomeromycetes</taxon>
        <taxon>Glomerales</taxon>
        <taxon>Glomeraceae</taxon>
        <taxon>Rhizophagus</taxon>
    </lineage>
</organism>
<keyword evidence="2" id="KW-1185">Reference proteome</keyword>
<gene>
    <name evidence="1" type="ORF">RclHR1_01040031</name>
</gene>
<dbReference type="AlphaFoldDB" id="A0A2Z6QTT0"/>
<comment type="caution">
    <text evidence="1">The sequence shown here is derived from an EMBL/GenBank/DDBJ whole genome shotgun (WGS) entry which is preliminary data.</text>
</comment>
<proteinExistence type="predicted"/>
<evidence type="ECO:0000313" key="1">
    <source>
        <dbReference type="EMBL" id="GBB83726.1"/>
    </source>
</evidence>
<dbReference type="EMBL" id="BEXD01000047">
    <property type="protein sequence ID" value="GBB83726.1"/>
    <property type="molecule type" value="Genomic_DNA"/>
</dbReference>
<reference evidence="1 2" key="1">
    <citation type="submission" date="2017-11" db="EMBL/GenBank/DDBJ databases">
        <title>The genome of Rhizophagus clarus HR1 reveals common genetic basis of auxotrophy among arbuscular mycorrhizal fungi.</title>
        <authorList>
            <person name="Kobayashi Y."/>
        </authorList>
    </citation>
    <scope>NUCLEOTIDE SEQUENCE [LARGE SCALE GENOMIC DNA]</scope>
    <source>
        <strain evidence="1 2">HR1</strain>
    </source>
</reference>
<sequence length="145" mass="16932">MDQALLSTHIHFYNVASYTIKKDGDYQKIEVHIGDIVEIALVENESGFASVDAIIKHRGNDEQDYVFIYITWFEDISRQDELLLCPIYQLQKDTNHSWYRIHPISTVKSTSEVLFVHNCDSRCTADHHETSNFKYIQNNFLFTAI</sequence>
<accession>A0A2Z6QTT0</accession>
<evidence type="ECO:0008006" key="3">
    <source>
        <dbReference type="Google" id="ProtNLM"/>
    </source>
</evidence>